<evidence type="ECO:0000313" key="2">
    <source>
        <dbReference type="EMBL" id="KAJ4151626.1"/>
    </source>
</evidence>
<evidence type="ECO:0000256" key="1">
    <source>
        <dbReference type="SAM" id="MobiDB-lite"/>
    </source>
</evidence>
<comment type="caution">
    <text evidence="2">The sequence shown here is derived from an EMBL/GenBank/DDBJ whole genome shotgun (WGS) entry which is preliminary data.</text>
</comment>
<dbReference type="Proteomes" id="UP001144673">
    <property type="component" value="Chromosome 4"/>
</dbReference>
<feature type="region of interest" description="Disordered" evidence="1">
    <location>
        <begin position="112"/>
        <end position="253"/>
    </location>
</feature>
<organism evidence="2 3">
    <name type="scientific">Akanthomyces muscarius</name>
    <name type="common">Entomopathogenic fungus</name>
    <name type="synonym">Lecanicillium muscarium</name>
    <dbReference type="NCBI Taxonomy" id="2231603"/>
    <lineage>
        <taxon>Eukaryota</taxon>
        <taxon>Fungi</taxon>
        <taxon>Dikarya</taxon>
        <taxon>Ascomycota</taxon>
        <taxon>Pezizomycotina</taxon>
        <taxon>Sordariomycetes</taxon>
        <taxon>Hypocreomycetidae</taxon>
        <taxon>Hypocreales</taxon>
        <taxon>Cordycipitaceae</taxon>
        <taxon>Akanthomyces</taxon>
    </lineage>
</organism>
<reference evidence="2" key="1">
    <citation type="journal article" date="2023" name="Access Microbiol">
        <title>De-novo genome assembly for Akanthomyces muscarius, a biocontrol agent of insect agricultural pests.</title>
        <authorList>
            <person name="Erdos Z."/>
            <person name="Studholme D.J."/>
            <person name="Raymond B."/>
            <person name="Sharma M."/>
        </authorList>
    </citation>
    <scope>NUCLEOTIDE SEQUENCE</scope>
    <source>
        <strain evidence="2">Ve6</strain>
    </source>
</reference>
<protein>
    <submittedName>
        <fullName evidence="2">Uncharacterized protein</fullName>
    </submittedName>
</protein>
<accession>A0A9W8ULX5</accession>
<keyword evidence="3" id="KW-1185">Reference proteome</keyword>
<gene>
    <name evidence="2" type="ORF">LMH87_012315</name>
</gene>
<feature type="compositionally biased region" description="Basic residues" evidence="1">
    <location>
        <begin position="216"/>
        <end position="225"/>
    </location>
</feature>
<proteinExistence type="predicted"/>
<sequence>MSRRRNTNAGAAQVDSSVQLRWHSVANPDTPSLDIMSSPDPLNDTITADHIPSSNTRRVTRSQRAHKFLSLGTSPRKQAFELDAGNRRAARGGLVFSVEETDEDDDTLAVATQSPDAGASSTPRPREPTTTTTTVPLKYSVEDESSDVLGSTNATPRPRKTRIRTSNGTPIPKPTTGKRRRDPTPPGRRVSGRPQTVEDSMDSDSMSDDLTQRSPTPKRRLRSPRSRAAEPSSELGTEPAPVANPTGQPGARMLPTIRQWSIKCLRAKMTYNEIRQSREYYLETVECRHWRPTQSQNRISG</sequence>
<feature type="compositionally biased region" description="Polar residues" evidence="1">
    <location>
        <begin position="112"/>
        <end position="121"/>
    </location>
</feature>
<name>A0A9W8ULX5_AKAMU</name>
<evidence type="ECO:0000313" key="3">
    <source>
        <dbReference type="Proteomes" id="UP001144673"/>
    </source>
</evidence>
<dbReference type="RefSeq" id="XP_056053340.1">
    <property type="nucleotide sequence ID" value="XM_056201604.1"/>
</dbReference>
<dbReference type="GeneID" id="80899474"/>
<feature type="region of interest" description="Disordered" evidence="1">
    <location>
        <begin position="29"/>
        <end position="63"/>
    </location>
</feature>
<dbReference type="AlphaFoldDB" id="A0A9W8ULX5"/>
<dbReference type="EMBL" id="JAJHUN010000009">
    <property type="protein sequence ID" value="KAJ4151626.1"/>
    <property type="molecule type" value="Genomic_DNA"/>
</dbReference>